<dbReference type="OrthoDB" id="1114314at2759"/>
<reference evidence="3" key="1">
    <citation type="journal article" date="2013" name="Nat. Genet.">
        <title>The Capsella rubella genome and the genomic consequences of rapid mating system evolution.</title>
        <authorList>
            <person name="Slotte T."/>
            <person name="Hazzouri K.M."/>
            <person name="Agren J.A."/>
            <person name="Koenig D."/>
            <person name="Maumus F."/>
            <person name="Guo Y.L."/>
            <person name="Steige K."/>
            <person name="Platts A.E."/>
            <person name="Escobar J.S."/>
            <person name="Newman L.K."/>
            <person name="Wang W."/>
            <person name="Mandakova T."/>
            <person name="Vello E."/>
            <person name="Smith L.M."/>
            <person name="Henz S.R."/>
            <person name="Steffen J."/>
            <person name="Takuno S."/>
            <person name="Brandvain Y."/>
            <person name="Coop G."/>
            <person name="Andolfatto P."/>
            <person name="Hu T.T."/>
            <person name="Blanchette M."/>
            <person name="Clark R.M."/>
            <person name="Quesneville H."/>
            <person name="Nordborg M."/>
            <person name="Gaut B.S."/>
            <person name="Lysak M.A."/>
            <person name="Jenkins J."/>
            <person name="Grimwood J."/>
            <person name="Chapman J."/>
            <person name="Prochnik S."/>
            <person name="Shu S."/>
            <person name="Rokhsar D."/>
            <person name="Schmutz J."/>
            <person name="Weigel D."/>
            <person name="Wright S.I."/>
        </authorList>
    </citation>
    <scope>NUCLEOTIDE SEQUENCE [LARGE SCALE GENOMIC DNA]</scope>
    <source>
        <strain evidence="3">cv. Monte Gargano</strain>
    </source>
</reference>
<feature type="region of interest" description="Disordered" evidence="1">
    <location>
        <begin position="201"/>
        <end position="225"/>
    </location>
</feature>
<evidence type="ECO:0000313" key="3">
    <source>
        <dbReference type="Proteomes" id="UP000029121"/>
    </source>
</evidence>
<feature type="compositionally biased region" description="Low complexity" evidence="1">
    <location>
        <begin position="77"/>
        <end position="89"/>
    </location>
</feature>
<organism evidence="2 3">
    <name type="scientific">Capsella rubella</name>
    <dbReference type="NCBI Taxonomy" id="81985"/>
    <lineage>
        <taxon>Eukaryota</taxon>
        <taxon>Viridiplantae</taxon>
        <taxon>Streptophyta</taxon>
        <taxon>Embryophyta</taxon>
        <taxon>Tracheophyta</taxon>
        <taxon>Spermatophyta</taxon>
        <taxon>Magnoliopsida</taxon>
        <taxon>eudicotyledons</taxon>
        <taxon>Gunneridae</taxon>
        <taxon>Pentapetalae</taxon>
        <taxon>rosids</taxon>
        <taxon>malvids</taxon>
        <taxon>Brassicales</taxon>
        <taxon>Brassicaceae</taxon>
        <taxon>Camelineae</taxon>
        <taxon>Capsella</taxon>
    </lineage>
</organism>
<dbReference type="EMBL" id="KB870809">
    <property type="protein sequence ID" value="EOA25165.1"/>
    <property type="molecule type" value="Genomic_DNA"/>
</dbReference>
<name>R0HIY0_9BRAS</name>
<keyword evidence="3" id="KW-1185">Reference proteome</keyword>
<feature type="compositionally biased region" description="Basic and acidic residues" evidence="1">
    <location>
        <begin position="201"/>
        <end position="215"/>
    </location>
</feature>
<feature type="region of interest" description="Disordered" evidence="1">
    <location>
        <begin position="55"/>
        <end position="95"/>
    </location>
</feature>
<protein>
    <submittedName>
        <fullName evidence="2">Uncharacterized protein</fullName>
    </submittedName>
</protein>
<dbReference type="Proteomes" id="UP000029121">
    <property type="component" value="Unassembled WGS sequence"/>
</dbReference>
<sequence length="370" mass="40125">MGTCHIPSYADEFGEDDVPCTDPQIELGLREMADEPLLYHSAGTDCDVHVVEPTGDSRRARSAEVNAARAGKKVSRSASGSAPPSSGSPLNAPRGDVREAPIRAAAEGVDHSSYSYSVRDQMLCTNGAACAGLTSKIRGDFPQLPSVGSLLGQELYEDWACEQVKNISRTNHLVGFYEERSRAAMREVNLTRASLETVKRSDQSHLRNLGSEKGKSGMLSEQLKETKGMLTSKTARLRRSREQGIAAERRKVGEEIVEYRSRIDMLSRHVVGLRAQKDPLLILSQVKGTQKCLQKLITEGISPLDKMGKLTADRAKWQSIADGIAVPAILEGDLDFFPEFISDSSRMPPPAERQGAEEADGAEGGGGDLD</sequence>
<evidence type="ECO:0000256" key="1">
    <source>
        <dbReference type="SAM" id="MobiDB-lite"/>
    </source>
</evidence>
<dbReference type="AlphaFoldDB" id="R0HIY0"/>
<accession>R0HIY0</accession>
<evidence type="ECO:0000313" key="2">
    <source>
        <dbReference type="EMBL" id="EOA25165.1"/>
    </source>
</evidence>
<proteinExistence type="predicted"/>
<gene>
    <name evidence="2" type="ORF">CARUB_v10018476mg</name>
</gene>
<feature type="region of interest" description="Disordered" evidence="1">
    <location>
        <begin position="341"/>
        <end position="370"/>
    </location>
</feature>
<dbReference type="KEGG" id="crb:17886794"/>